<accession>A0A7R7WJM2</accession>
<dbReference type="GeneID" id="64965480"/>
<dbReference type="Proteomes" id="UP000661280">
    <property type="component" value="Chromosome 7"/>
</dbReference>
<keyword evidence="1" id="KW-0812">Transmembrane</keyword>
<keyword evidence="1" id="KW-1133">Transmembrane helix</keyword>
<protein>
    <submittedName>
        <fullName evidence="2">Uncharacterized protein</fullName>
    </submittedName>
</protein>
<reference evidence="2" key="1">
    <citation type="submission" date="2021-01" db="EMBL/GenBank/DDBJ databases">
        <authorList>
            <consortium name="Aspergillus luchuensis mut. kawachii IFO 4304 genome sequencing consortium"/>
            <person name="Kazuki M."/>
            <person name="Futagami T."/>
        </authorList>
    </citation>
    <scope>NUCLEOTIDE SEQUENCE</scope>
    <source>
        <strain evidence="2">IFO 4308</strain>
    </source>
</reference>
<evidence type="ECO:0000313" key="3">
    <source>
        <dbReference type="Proteomes" id="UP000661280"/>
    </source>
</evidence>
<evidence type="ECO:0000313" key="2">
    <source>
        <dbReference type="EMBL" id="BCS04159.1"/>
    </source>
</evidence>
<evidence type="ECO:0000256" key="1">
    <source>
        <dbReference type="SAM" id="Phobius"/>
    </source>
</evidence>
<keyword evidence="3" id="KW-1185">Reference proteome</keyword>
<dbReference type="AlphaFoldDB" id="A0A7R7WJM2"/>
<dbReference type="RefSeq" id="XP_041547921.1">
    <property type="nucleotide sequence ID" value="XM_041683685.1"/>
</dbReference>
<feature type="transmembrane region" description="Helical" evidence="1">
    <location>
        <begin position="73"/>
        <end position="95"/>
    </location>
</feature>
<keyword evidence="1" id="KW-0472">Membrane</keyword>
<dbReference type="EMBL" id="AP024431">
    <property type="protein sequence ID" value="BCS04159.1"/>
    <property type="molecule type" value="Genomic_DNA"/>
</dbReference>
<reference evidence="2" key="2">
    <citation type="submission" date="2021-02" db="EMBL/GenBank/DDBJ databases">
        <title>Aspergillus luchuensis mut. kawachii IFO 4304 genome sequence.</title>
        <authorList>
            <person name="Mori K."/>
            <person name="Kadooka C."/>
            <person name="Goto M."/>
            <person name="Futagami T."/>
        </authorList>
    </citation>
    <scope>NUCLEOTIDE SEQUENCE</scope>
    <source>
        <strain evidence="2">IFO 4308</strain>
    </source>
</reference>
<sequence length="110" mass="12636">MLKSHQNISNQVPRRAAIHGIQHLHTPCTITLEDTLNKQIYMLVNFEVIGVASENYLRANDVWKLDNLLKYRIAAVIIFAMMSLISLPPNCMLTLRLHSPSLLKLWLATW</sequence>
<gene>
    <name evidence="2" type="ORF">AKAW2_71037A</name>
</gene>
<dbReference type="KEGG" id="aluc:AKAW2_71037A"/>
<name>A0A7R7WJM2_ASPKA</name>
<proteinExistence type="predicted"/>
<organism evidence="2 3">
    <name type="scientific">Aspergillus kawachii</name>
    <name type="common">White koji mold</name>
    <name type="synonym">Aspergillus awamori var. kawachi</name>
    <dbReference type="NCBI Taxonomy" id="1069201"/>
    <lineage>
        <taxon>Eukaryota</taxon>
        <taxon>Fungi</taxon>
        <taxon>Dikarya</taxon>
        <taxon>Ascomycota</taxon>
        <taxon>Pezizomycotina</taxon>
        <taxon>Eurotiomycetes</taxon>
        <taxon>Eurotiomycetidae</taxon>
        <taxon>Eurotiales</taxon>
        <taxon>Aspergillaceae</taxon>
        <taxon>Aspergillus</taxon>
        <taxon>Aspergillus subgen. Circumdati</taxon>
    </lineage>
</organism>